<dbReference type="AlphaFoldDB" id="L8WS51"/>
<name>L8WS51_THACA</name>
<protein>
    <submittedName>
        <fullName evidence="1">Uncharacterized protein</fullName>
    </submittedName>
</protein>
<evidence type="ECO:0000313" key="2">
    <source>
        <dbReference type="Proteomes" id="UP000011668"/>
    </source>
</evidence>
<dbReference type="EMBL" id="AFRT01001681">
    <property type="protein sequence ID" value="ELU39622.1"/>
    <property type="molecule type" value="Genomic_DNA"/>
</dbReference>
<reference evidence="1 2" key="1">
    <citation type="journal article" date="2013" name="Nat. Commun.">
        <title>The evolution and pathogenic mechanisms of the rice sheath blight pathogen.</title>
        <authorList>
            <person name="Zheng A."/>
            <person name="Lin R."/>
            <person name="Xu L."/>
            <person name="Qin P."/>
            <person name="Tang C."/>
            <person name="Ai P."/>
            <person name="Zhang D."/>
            <person name="Liu Y."/>
            <person name="Sun Z."/>
            <person name="Feng H."/>
            <person name="Wang Y."/>
            <person name="Chen Y."/>
            <person name="Liang X."/>
            <person name="Fu R."/>
            <person name="Li Q."/>
            <person name="Zhang J."/>
            <person name="Yu X."/>
            <person name="Xie Z."/>
            <person name="Ding L."/>
            <person name="Guan P."/>
            <person name="Tang J."/>
            <person name="Liang Y."/>
            <person name="Wang S."/>
            <person name="Deng Q."/>
            <person name="Li S."/>
            <person name="Zhu J."/>
            <person name="Wang L."/>
            <person name="Liu H."/>
            <person name="Li P."/>
        </authorList>
    </citation>
    <scope>NUCLEOTIDE SEQUENCE [LARGE SCALE GENOMIC DNA]</scope>
    <source>
        <strain evidence="2">AG-1 IA</strain>
    </source>
</reference>
<sequence length="89" mass="9967">MVDANISFRSPTSATENLKQSLFDNQGLPTTNQNLEFVRICENLGPWIAHASGIFCTRDYNLGSRDHGPSTLLGFPIVSILRSFRKNRL</sequence>
<comment type="caution">
    <text evidence="1">The sequence shown here is derived from an EMBL/GenBank/DDBJ whole genome shotgun (WGS) entry which is preliminary data.</text>
</comment>
<dbReference type="Proteomes" id="UP000011668">
    <property type="component" value="Unassembled WGS sequence"/>
</dbReference>
<evidence type="ECO:0000313" key="1">
    <source>
        <dbReference type="EMBL" id="ELU39622.1"/>
    </source>
</evidence>
<accession>L8WS51</accession>
<dbReference type="HOGENOM" id="CLU_2456296_0_0_1"/>
<gene>
    <name evidence="1" type="ORF">AG1IA_06341</name>
</gene>
<organism evidence="1 2">
    <name type="scientific">Thanatephorus cucumeris (strain AG1-IA)</name>
    <name type="common">Rice sheath blight fungus</name>
    <name type="synonym">Rhizoctonia solani</name>
    <dbReference type="NCBI Taxonomy" id="983506"/>
    <lineage>
        <taxon>Eukaryota</taxon>
        <taxon>Fungi</taxon>
        <taxon>Dikarya</taxon>
        <taxon>Basidiomycota</taxon>
        <taxon>Agaricomycotina</taxon>
        <taxon>Agaricomycetes</taxon>
        <taxon>Cantharellales</taxon>
        <taxon>Ceratobasidiaceae</taxon>
        <taxon>Rhizoctonia</taxon>
        <taxon>Rhizoctonia solani AG-1</taxon>
    </lineage>
</organism>
<proteinExistence type="predicted"/>
<keyword evidence="2" id="KW-1185">Reference proteome</keyword>